<keyword evidence="5" id="KW-1185">Reference proteome</keyword>
<feature type="region of interest" description="Disordered" evidence="2">
    <location>
        <begin position="116"/>
        <end position="239"/>
    </location>
</feature>
<feature type="domain" description="DUF7666" evidence="3">
    <location>
        <begin position="11"/>
        <end position="108"/>
    </location>
</feature>
<protein>
    <recommendedName>
        <fullName evidence="3">DUF7666 domain-containing protein</fullName>
    </recommendedName>
</protein>
<evidence type="ECO:0000256" key="1">
    <source>
        <dbReference type="ARBA" id="ARBA00022737"/>
    </source>
</evidence>
<evidence type="ECO:0000259" key="3">
    <source>
        <dbReference type="Pfam" id="PF24703"/>
    </source>
</evidence>
<gene>
    <name evidence="4" type="ORF">H4O11_01525</name>
</gene>
<feature type="compositionally biased region" description="Basic and acidic residues" evidence="2">
    <location>
        <begin position="118"/>
        <end position="127"/>
    </location>
</feature>
<dbReference type="PANTHER" id="PTHR37456">
    <property type="entry name" value="SI:CH211-266K2.1"/>
    <property type="match status" value="1"/>
</dbReference>
<reference evidence="4 5" key="1">
    <citation type="submission" date="2020-08" db="EMBL/GenBank/DDBJ databases">
        <title>Stenotrophomonas tumulicola JCM 30961.</title>
        <authorList>
            <person name="Deng Y."/>
        </authorList>
    </citation>
    <scope>NUCLEOTIDE SEQUENCE [LARGE SCALE GENOMIC DNA]</scope>
    <source>
        <strain evidence="4 5">JCM 30961</strain>
    </source>
</reference>
<dbReference type="PANTHER" id="PTHR37456:SF3">
    <property type="entry name" value="COLLAGEN ALPHA-1(XXV) CHAIN"/>
    <property type="match status" value="1"/>
</dbReference>
<sequence>MTTKTDQQEVVVSFKGFDKDLACHPDGGERVQYVVGEELELAGDIKACKRGFHACEYPLDVFGYYAPAGSRFALVEQSGQISRHDGDSKVASSKIKLSAEIGLPGIIKAAIEYTTSRAKPENSEHVTSRQGAASSTGDRGAASSTGYQGAASSTGDRGAASSTGDRGAASSTGYQGAASSTGYQGAASSTGYRGAASSTGTQGAASSTGDRGAASSTGYQGAASSTGDRGAASSTGDRGAAMASGYQGKVMGAEGNALFLVERDDDYKIVAVWAGLVGQDGIKANVWYVLRGGKPVEV</sequence>
<accession>A0A7W3FJM8</accession>
<evidence type="ECO:0000313" key="5">
    <source>
        <dbReference type="Proteomes" id="UP000547058"/>
    </source>
</evidence>
<evidence type="ECO:0000313" key="4">
    <source>
        <dbReference type="EMBL" id="MBA8680487.1"/>
    </source>
</evidence>
<dbReference type="InterPro" id="IPR056083">
    <property type="entry name" value="DUF7666"/>
</dbReference>
<feature type="compositionally biased region" description="Polar residues" evidence="2">
    <location>
        <begin position="128"/>
        <end position="191"/>
    </location>
</feature>
<comment type="caution">
    <text evidence="4">The sequence shown here is derived from an EMBL/GenBank/DDBJ whole genome shotgun (WGS) entry which is preliminary data.</text>
</comment>
<evidence type="ECO:0000256" key="2">
    <source>
        <dbReference type="SAM" id="MobiDB-lite"/>
    </source>
</evidence>
<dbReference type="Pfam" id="PF24703">
    <property type="entry name" value="DUF7666"/>
    <property type="match status" value="1"/>
</dbReference>
<dbReference type="RefSeq" id="WP_182337675.1">
    <property type="nucleotide sequence ID" value="NZ_JACGXS010000001.1"/>
</dbReference>
<feature type="compositionally biased region" description="Polar residues" evidence="2">
    <location>
        <begin position="214"/>
        <end position="236"/>
    </location>
</feature>
<dbReference type="Proteomes" id="UP000547058">
    <property type="component" value="Unassembled WGS sequence"/>
</dbReference>
<organism evidence="4 5">
    <name type="scientific">Stenotrophomonas tumulicola</name>
    <dbReference type="NCBI Taxonomy" id="1685415"/>
    <lineage>
        <taxon>Bacteria</taxon>
        <taxon>Pseudomonadati</taxon>
        <taxon>Pseudomonadota</taxon>
        <taxon>Gammaproteobacteria</taxon>
        <taxon>Lysobacterales</taxon>
        <taxon>Lysobacteraceae</taxon>
        <taxon>Stenotrophomonas</taxon>
    </lineage>
</organism>
<dbReference type="InterPro" id="IPR050938">
    <property type="entry name" value="Collagen_Structural_Proteins"/>
</dbReference>
<feature type="compositionally biased region" description="Low complexity" evidence="2">
    <location>
        <begin position="194"/>
        <end position="209"/>
    </location>
</feature>
<proteinExistence type="predicted"/>
<name>A0A7W3FJM8_9GAMM</name>
<dbReference type="EMBL" id="JACGXS010000001">
    <property type="protein sequence ID" value="MBA8680487.1"/>
    <property type="molecule type" value="Genomic_DNA"/>
</dbReference>
<dbReference type="AlphaFoldDB" id="A0A7W3FJM8"/>
<keyword evidence="1" id="KW-0677">Repeat</keyword>